<comment type="caution">
    <text evidence="5">The sequence shown here is derived from an EMBL/GenBank/DDBJ whole genome shotgun (WGS) entry which is preliminary data.</text>
</comment>
<dbReference type="SMART" id="SM00398">
    <property type="entry name" value="HMG"/>
    <property type="match status" value="1"/>
</dbReference>
<gene>
    <name evidence="5" type="ORF">KP509_11G036200</name>
</gene>
<dbReference type="Proteomes" id="UP000825935">
    <property type="component" value="Chromosome 11"/>
</dbReference>
<proteinExistence type="predicted"/>
<evidence type="ECO:0000256" key="1">
    <source>
        <dbReference type="PROSITE-ProRule" id="PRU00267"/>
    </source>
</evidence>
<feature type="region of interest" description="Disordered" evidence="2">
    <location>
        <begin position="589"/>
        <end position="662"/>
    </location>
</feature>
<dbReference type="OMA" id="RERYMTE"/>
<name>A0A8T2TTD2_CERRI</name>
<dbReference type="SMART" id="SM00501">
    <property type="entry name" value="BRIGHT"/>
    <property type="match status" value="1"/>
</dbReference>
<evidence type="ECO:0000259" key="3">
    <source>
        <dbReference type="PROSITE" id="PS50118"/>
    </source>
</evidence>
<evidence type="ECO:0000259" key="4">
    <source>
        <dbReference type="PROSITE" id="PS51011"/>
    </source>
</evidence>
<feature type="DNA-binding region" description="HMG box" evidence="1">
    <location>
        <begin position="435"/>
        <end position="501"/>
    </location>
</feature>
<keyword evidence="1" id="KW-0539">Nucleus</keyword>
<dbReference type="SUPFAM" id="SSF46774">
    <property type="entry name" value="ARID-like"/>
    <property type="match status" value="1"/>
</dbReference>
<feature type="domain" description="ARID" evidence="4">
    <location>
        <begin position="200"/>
        <end position="291"/>
    </location>
</feature>
<feature type="compositionally biased region" description="Polar residues" evidence="2">
    <location>
        <begin position="898"/>
        <end position="914"/>
    </location>
</feature>
<dbReference type="Pfam" id="PF00505">
    <property type="entry name" value="HMG_box"/>
    <property type="match status" value="1"/>
</dbReference>
<dbReference type="EMBL" id="CM035416">
    <property type="protein sequence ID" value="KAH7424996.1"/>
    <property type="molecule type" value="Genomic_DNA"/>
</dbReference>
<dbReference type="PANTHER" id="PTHR46691:SF1">
    <property type="entry name" value="AT-RICH INTERACTIVE DOMAIN-CONTAINING PROTEIN 2"/>
    <property type="match status" value="1"/>
</dbReference>
<evidence type="ECO:0000313" key="6">
    <source>
        <dbReference type="Proteomes" id="UP000825935"/>
    </source>
</evidence>
<feature type="domain" description="HMG box" evidence="3">
    <location>
        <begin position="435"/>
        <end position="501"/>
    </location>
</feature>
<dbReference type="SUPFAM" id="SSF47095">
    <property type="entry name" value="HMG-box"/>
    <property type="match status" value="1"/>
</dbReference>
<dbReference type="SMART" id="SM01014">
    <property type="entry name" value="ARID"/>
    <property type="match status" value="1"/>
</dbReference>
<dbReference type="Gene3D" id="1.10.150.60">
    <property type="entry name" value="ARID DNA-binding domain"/>
    <property type="match status" value="1"/>
</dbReference>
<dbReference type="PROSITE" id="PS50118">
    <property type="entry name" value="HMG_BOX_2"/>
    <property type="match status" value="1"/>
</dbReference>
<sequence>MAQHEFVRGPITELARPSDTQNKKEEFYPQSMQRPASYTGFVPFHKQQSLPTPTQPQPFLSLSLERPDSYSDGNLQRFQQVYEAQYCSEPVCSSEMRTADVVRRFDLEKQPSQQSETIESSSYAFPSVDVYHGTSYSEAHHSTEMNGTESLRNHTSGCFSSEQADTGLNLRIGTATDGSHDQDTDHKHYPPALANHEDVIQDPNLFMSTLEGLMSALGMRLTIPRLGGKEMNLHLFYCHVTARGGLEQVIRASQWLELAEVLDSPKDIQNVSFVLRKLYTTLLFHYEQVYYFRMEGLLQVPPVSLPAPNPVEETADDASPYEILPELKASYKKKKRKLNPMQVFGVDPAASLGSTAPGVINGKFEEGYFVTVVVGTEKLSGVLYHVASSNNMQQHAGIPSLIDRIGSNGNGPGMEVQLYGCKKRAYVRKTNPDAPKRTRTAYNIFFKEQRAKLERLYPDGKGHGKTVIEMWNKLTDKERAPYIARGSQEREKYLAEHRERLRLQQEQGLADPHSMGIMQSSEDYNHTGYDGSHDYHVSLDVDDEIYVENVDVPGMDQAYQGYHEGEQVDASTEPAMSHLVPEQAYETCENQGEYPGGRFSDEAKETDDGVEEQYEPGEEHTYPVSSNIDEGQGRHEYHVPEPTQEERRHDISQGSDVPEDVYCPQTDNVEVRETEVDGGGVAATKLPFYAQEHAYNYPSVAHQPQMEGVHDSRHMAPYEQMPYQMHENGHVLYPHSQQRQPDAGQDTSVPQHQLFRHNRYGFEQARLGQMGETMGLPVSQDEGSFQRQGDGSPFLASLQQNQAIGSNSHGHQMSTELAYQERYTYPLPLPYPQVYAQPTQAYELRFPHPRYPMQMNEGASSRYGHTYRPQMHHSVTSDLEASGVRPSQVYQQGGAHVSQFQDGSSPSVFKHSTQ</sequence>
<keyword evidence="6" id="KW-1185">Reference proteome</keyword>
<evidence type="ECO:0000256" key="2">
    <source>
        <dbReference type="SAM" id="MobiDB-lite"/>
    </source>
</evidence>
<feature type="compositionally biased region" description="Basic and acidic residues" evidence="2">
    <location>
        <begin position="631"/>
        <end position="651"/>
    </location>
</feature>
<dbReference type="EMBL" id="CM035416">
    <property type="protein sequence ID" value="KAH7424995.1"/>
    <property type="molecule type" value="Genomic_DNA"/>
</dbReference>
<dbReference type="GO" id="GO:0003677">
    <property type="term" value="F:DNA binding"/>
    <property type="evidence" value="ECO:0007669"/>
    <property type="project" value="UniProtKB-UniRule"/>
</dbReference>
<dbReference type="AlphaFoldDB" id="A0A8T2TTD2"/>
<dbReference type="InterPro" id="IPR036910">
    <property type="entry name" value="HMG_box_dom_sf"/>
</dbReference>
<reference evidence="5" key="1">
    <citation type="submission" date="2021-08" db="EMBL/GenBank/DDBJ databases">
        <title>WGS assembly of Ceratopteris richardii.</title>
        <authorList>
            <person name="Marchant D.B."/>
            <person name="Chen G."/>
            <person name="Jenkins J."/>
            <person name="Shu S."/>
            <person name="Leebens-Mack J."/>
            <person name="Grimwood J."/>
            <person name="Schmutz J."/>
            <person name="Soltis P."/>
            <person name="Soltis D."/>
            <person name="Chen Z.-H."/>
        </authorList>
    </citation>
    <scope>NUCLEOTIDE SEQUENCE</scope>
    <source>
        <strain evidence="5">Whitten #5841</strain>
        <tissue evidence="5">Leaf</tissue>
    </source>
</reference>
<organism evidence="5 6">
    <name type="scientific">Ceratopteris richardii</name>
    <name type="common">Triangle waterfern</name>
    <dbReference type="NCBI Taxonomy" id="49495"/>
    <lineage>
        <taxon>Eukaryota</taxon>
        <taxon>Viridiplantae</taxon>
        <taxon>Streptophyta</taxon>
        <taxon>Embryophyta</taxon>
        <taxon>Tracheophyta</taxon>
        <taxon>Polypodiopsida</taxon>
        <taxon>Polypodiidae</taxon>
        <taxon>Polypodiales</taxon>
        <taxon>Pteridineae</taxon>
        <taxon>Pteridaceae</taxon>
        <taxon>Parkerioideae</taxon>
        <taxon>Ceratopteris</taxon>
    </lineage>
</organism>
<dbReference type="InterPro" id="IPR001606">
    <property type="entry name" value="ARID_dom"/>
</dbReference>
<dbReference type="Gene3D" id="1.10.30.10">
    <property type="entry name" value="High mobility group box domain"/>
    <property type="match status" value="1"/>
</dbReference>
<keyword evidence="1" id="KW-0238">DNA-binding</keyword>
<dbReference type="PANTHER" id="PTHR46691">
    <property type="entry name" value="HIGH MOBILITY GROUP B PROTEIN 9"/>
    <property type="match status" value="1"/>
</dbReference>
<dbReference type="GO" id="GO:0005634">
    <property type="term" value="C:nucleus"/>
    <property type="evidence" value="ECO:0007669"/>
    <property type="project" value="UniProtKB-UniRule"/>
</dbReference>
<dbReference type="InterPro" id="IPR009071">
    <property type="entry name" value="HMG_box_dom"/>
</dbReference>
<protein>
    <submittedName>
        <fullName evidence="5">Uncharacterized protein</fullName>
    </submittedName>
</protein>
<dbReference type="Pfam" id="PF01388">
    <property type="entry name" value="ARID"/>
    <property type="match status" value="1"/>
</dbReference>
<feature type="region of interest" description="Disordered" evidence="2">
    <location>
        <begin position="1"/>
        <end position="32"/>
    </location>
</feature>
<evidence type="ECO:0000313" key="5">
    <source>
        <dbReference type="EMBL" id="KAH7424996.1"/>
    </source>
</evidence>
<accession>A0A8T2TTD2</accession>
<feature type="region of interest" description="Disordered" evidence="2">
    <location>
        <begin position="878"/>
        <end position="914"/>
    </location>
</feature>
<dbReference type="OrthoDB" id="1901251at2759"/>
<dbReference type="PROSITE" id="PS51011">
    <property type="entry name" value="ARID"/>
    <property type="match status" value="1"/>
</dbReference>
<dbReference type="InterPro" id="IPR036431">
    <property type="entry name" value="ARID_dom_sf"/>
</dbReference>